<keyword evidence="9" id="KW-0472">Membrane</keyword>
<dbReference type="GO" id="GO:0034045">
    <property type="term" value="C:phagophore assembly site membrane"/>
    <property type="evidence" value="ECO:0007669"/>
    <property type="project" value="UniProtKB-SubCell"/>
</dbReference>
<dbReference type="Proteomes" id="UP000267145">
    <property type="component" value="Unassembled WGS sequence"/>
</dbReference>
<evidence type="ECO:0000256" key="3">
    <source>
        <dbReference type="ARBA" id="ARBA00009714"/>
    </source>
</evidence>
<comment type="subcellular location">
    <subcellularLocation>
        <location evidence="1">Endoplasmic reticulum membrane</location>
        <topology evidence="1">Peripheral membrane protein</topology>
    </subcellularLocation>
    <subcellularLocation>
        <location evidence="2">Preautophagosomal structure membrane</location>
        <topology evidence="2">Peripheral membrane protein</topology>
    </subcellularLocation>
</comment>
<feature type="region of interest" description="Disordered" evidence="13">
    <location>
        <begin position="893"/>
        <end position="917"/>
    </location>
</feature>
<dbReference type="PANTHER" id="PTHR13190:SF1">
    <property type="entry name" value="AUTOPHAGY-RELATED 2, ISOFORM A"/>
    <property type="match status" value="1"/>
</dbReference>
<comment type="similarity">
    <text evidence="3">Belongs to the ATG2 family.</text>
</comment>
<comment type="catalytic activity">
    <reaction evidence="12">
        <text>a 1,2-diacyl-sn-glycero-3-phosphocholine(in) = a 1,2-diacyl-sn-glycero-3-phosphocholine(out)</text>
        <dbReference type="Rhea" id="RHEA:38571"/>
        <dbReference type="ChEBI" id="CHEBI:57643"/>
    </reaction>
</comment>
<keyword evidence="15" id="KW-1185">Reference proteome</keyword>
<protein>
    <recommendedName>
        <fullName evidence="4">Autophagy-related protein 2</fullName>
    </recommendedName>
</protein>
<dbReference type="PANTHER" id="PTHR13190">
    <property type="entry name" value="AUTOPHAGY-RELATED 2, ISOFORM A"/>
    <property type="match status" value="1"/>
</dbReference>
<comment type="catalytic activity">
    <reaction evidence="11">
        <text>a 1,2-diacyl-sn-glycero-3-phosphoethanolamine(in) = a 1,2-diacyl-sn-glycero-3-phosphoethanolamine(out)</text>
        <dbReference type="Rhea" id="RHEA:38895"/>
        <dbReference type="ChEBI" id="CHEBI:64612"/>
    </reaction>
</comment>
<feature type="compositionally biased region" description="Polar residues" evidence="13">
    <location>
        <begin position="296"/>
        <end position="307"/>
    </location>
</feature>
<evidence type="ECO:0000313" key="14">
    <source>
        <dbReference type="EMBL" id="RNJ52880.1"/>
    </source>
</evidence>
<dbReference type="GO" id="GO:0000422">
    <property type="term" value="P:autophagy of mitochondrion"/>
    <property type="evidence" value="ECO:0007669"/>
    <property type="project" value="TreeGrafter"/>
</dbReference>
<evidence type="ECO:0000256" key="10">
    <source>
        <dbReference type="ARBA" id="ARBA00024479"/>
    </source>
</evidence>
<name>A0A3M9Y158_9PEZI</name>
<feature type="compositionally biased region" description="Low complexity" evidence="13">
    <location>
        <begin position="566"/>
        <end position="579"/>
    </location>
</feature>
<evidence type="ECO:0000256" key="6">
    <source>
        <dbReference type="ARBA" id="ARBA00022824"/>
    </source>
</evidence>
<dbReference type="GO" id="GO:0032266">
    <property type="term" value="F:phosphatidylinositol-3-phosphate binding"/>
    <property type="evidence" value="ECO:0007669"/>
    <property type="project" value="TreeGrafter"/>
</dbReference>
<evidence type="ECO:0000256" key="5">
    <source>
        <dbReference type="ARBA" id="ARBA00022448"/>
    </source>
</evidence>
<dbReference type="InterPro" id="IPR026849">
    <property type="entry name" value="ATG2"/>
</dbReference>
<dbReference type="GO" id="GO:0005789">
    <property type="term" value="C:endoplasmic reticulum membrane"/>
    <property type="evidence" value="ECO:0007669"/>
    <property type="project" value="UniProtKB-SubCell"/>
</dbReference>
<evidence type="ECO:0000256" key="11">
    <source>
        <dbReference type="ARBA" id="ARBA00024615"/>
    </source>
</evidence>
<comment type="caution">
    <text evidence="14">The sequence shown here is derived from an EMBL/GenBank/DDBJ whole genome shotgun (WGS) entry which is preliminary data.</text>
</comment>
<dbReference type="GO" id="GO:0061709">
    <property type="term" value="P:reticulophagy"/>
    <property type="evidence" value="ECO:0007669"/>
    <property type="project" value="TreeGrafter"/>
</dbReference>
<dbReference type="EMBL" id="RBVV01000170">
    <property type="protein sequence ID" value="RNJ52880.1"/>
    <property type="molecule type" value="Genomic_DNA"/>
</dbReference>
<evidence type="ECO:0000313" key="15">
    <source>
        <dbReference type="Proteomes" id="UP000267145"/>
    </source>
</evidence>
<comment type="catalytic activity">
    <reaction evidence="10">
        <text>a 1,2-diacyl-sn-glycero-3-phospho-L-serine(in) = a 1,2-diacyl-sn-glycero-3-phospho-L-serine(out)</text>
        <dbReference type="Rhea" id="RHEA:38663"/>
        <dbReference type="ChEBI" id="CHEBI:57262"/>
    </reaction>
</comment>
<dbReference type="GO" id="GO:0034727">
    <property type="term" value="P:piecemeal microautophagy of the nucleus"/>
    <property type="evidence" value="ECO:0007669"/>
    <property type="project" value="TreeGrafter"/>
</dbReference>
<feature type="region of interest" description="Disordered" evidence="13">
    <location>
        <begin position="566"/>
        <end position="599"/>
    </location>
</feature>
<organism evidence="14 15">
    <name type="scientific">Verticillium nonalfalfae</name>
    <dbReference type="NCBI Taxonomy" id="1051616"/>
    <lineage>
        <taxon>Eukaryota</taxon>
        <taxon>Fungi</taxon>
        <taxon>Dikarya</taxon>
        <taxon>Ascomycota</taxon>
        <taxon>Pezizomycotina</taxon>
        <taxon>Sordariomycetes</taxon>
        <taxon>Hypocreomycetidae</taxon>
        <taxon>Glomerellales</taxon>
        <taxon>Plectosphaerellaceae</taxon>
        <taxon>Verticillium</taxon>
    </lineage>
</organism>
<keyword evidence="6" id="KW-0256">Endoplasmic reticulum</keyword>
<keyword evidence="7" id="KW-0072">Autophagy</keyword>
<keyword evidence="5" id="KW-0813">Transport</keyword>
<dbReference type="STRING" id="1051616.A0A3M9Y158"/>
<feature type="region of interest" description="Disordered" evidence="13">
    <location>
        <begin position="367"/>
        <end position="461"/>
    </location>
</feature>
<evidence type="ECO:0000256" key="7">
    <source>
        <dbReference type="ARBA" id="ARBA00023006"/>
    </source>
</evidence>
<dbReference type="GO" id="GO:0061723">
    <property type="term" value="P:glycophagy"/>
    <property type="evidence" value="ECO:0007669"/>
    <property type="project" value="TreeGrafter"/>
</dbReference>
<proteinExistence type="inferred from homology"/>
<dbReference type="GO" id="GO:0043495">
    <property type="term" value="F:protein-membrane adaptor activity"/>
    <property type="evidence" value="ECO:0007669"/>
    <property type="project" value="TreeGrafter"/>
</dbReference>
<gene>
    <name evidence="14" type="primary">ATG2</name>
    <name evidence="14" type="ORF">D7B24_002796</name>
</gene>
<evidence type="ECO:0000256" key="4">
    <source>
        <dbReference type="ARBA" id="ARBA00018070"/>
    </source>
</evidence>
<dbReference type="GO" id="GO:0006869">
    <property type="term" value="P:lipid transport"/>
    <property type="evidence" value="ECO:0007669"/>
    <property type="project" value="UniProtKB-KW"/>
</dbReference>
<feature type="compositionally biased region" description="Polar residues" evidence="13">
    <location>
        <begin position="431"/>
        <end position="450"/>
    </location>
</feature>
<evidence type="ECO:0000256" key="9">
    <source>
        <dbReference type="ARBA" id="ARBA00023136"/>
    </source>
</evidence>
<accession>A0A3M9Y158</accession>
<feature type="region of interest" description="Disordered" evidence="13">
    <location>
        <begin position="286"/>
        <end position="320"/>
    </location>
</feature>
<evidence type="ECO:0000256" key="8">
    <source>
        <dbReference type="ARBA" id="ARBA00023055"/>
    </source>
</evidence>
<dbReference type="Pfam" id="PF13329">
    <property type="entry name" value="ATG2_CAD"/>
    <property type="match status" value="1"/>
</dbReference>
<dbReference type="RefSeq" id="XP_028491038.1">
    <property type="nucleotide sequence ID" value="XM_028636996.1"/>
</dbReference>
<dbReference type="GeneID" id="39606485"/>
<evidence type="ECO:0000256" key="2">
    <source>
        <dbReference type="ARBA" id="ARBA00004623"/>
    </source>
</evidence>
<dbReference type="GO" id="GO:0061908">
    <property type="term" value="C:phagophore"/>
    <property type="evidence" value="ECO:0007669"/>
    <property type="project" value="TreeGrafter"/>
</dbReference>
<evidence type="ECO:0000256" key="13">
    <source>
        <dbReference type="SAM" id="MobiDB-lite"/>
    </source>
</evidence>
<feature type="compositionally biased region" description="Low complexity" evidence="13">
    <location>
        <begin position="286"/>
        <end position="295"/>
    </location>
</feature>
<sequence>MASFFQSFRSSTMPKRLLRYALSKLELLEEETLDIENLEFALGRNTVFEFKDVGMRLKKLERLLNLPPAFQLQRAKVLKLTVTIPMDFYTSPISIEIDGVDIRLSVVGGDEDKNKERAARKTRGGPDVVPDTLDLAASFLETQPLVEKRKLEEALASETQDLGASVATADNFASEEDEPGFGTGQALSLPFFLADFLQGIIDRTQIQIRGVIFQLDVEVPSDDSTSASDIVAFQIALDQIDVEGVTAELSNNQDDPLIQPKEGKRHIALSRIRAYLISEANVFSSFSRSPSMTSPAISQAPSFSERATPSPPPPSLQATNLRHSSHVDNLAVHPSMHHNDAMEDSVELNEIDEALLRDSEDALQIPYDLADEPGPEDENTHTPRASIYEDFPGSHADSYIASKPSDNAHGVEWGEWSSEPPPDLLEEALSSPLQSSPHVPTDAQQRSDSPTGLAAAEPSEDDDLARSQLFTHEEAENLEKFRLGYATDDILSFDQSLQMRISVMDKFPSPGADVSLKLIQTLDSIRTEITTLPLLVQLDLRRLDETFSWFGGLSSFLHMSSSMTASSSPSSKSQIQSPSRPRGVHFDTPINPDDKSASSLNKIDMRVGGFNLELRGKECSVGLETSAIKMVSRASGMGFAISKARLAGPYLKNSWRDPPIMVTLGSLRFDYQNSPTAQDLERLLELIIPSKAKFDQGDNEIMVDTLLRQRRKGAVLRINLEQFDIKVSHLLHLQCVPGLGEELARLAIVAKYLPEDDRPGLLTLGKIMDARASFDLGGQVGLVTANLKEFEAAQITIPSLIAFGIGSVSVRRNDGEDLVSSPSAAQLTSPVLMVRMVGDEIEPVIKVQVRAITIDYRVPTIMDVLGLGADTTPQDFEASLAASVANLGDQAHHALTKDNKPTAPRRSGDLSKSNSKPMKVDIMSKDCLIGLNPLKQPSKLFVALTDAHLEVTLPKDGNTQATLHLNKASLLLTDDVAKAATVDERNTERLRGGDAASQQVADLAARGYVNICFISAAKVLVRVINPVDGERRLDVEMRDDLLVLETCADSTQTLISLANALTPPTPPTKENKYRTKVVPVQNLLASIAPEAFGRAEGAYDFDEDFPMAQGLGSDDEYDVTTESGSLSAASHLYEDEHVMEEIFDAGGSAISINSAAQASRTSDSNFNISSSDVSDGSGDLDIDENYFTHRQDLDSKARIWNSKQNSYDQAPADLVRRSPLRVTVRDVHVIWHLFDGYDWARTRDEITRTVEEVQTKALERRNAGPTTYEDEEDDDTAVIGDYLFNSIYIGIPAQYDPRDLAQMVNADLNDNATYTETESVATTAFTGTGARAGGAPRSKKRLRLGRSKHHKISFELQGVNLDLIVFPPGSGETQSSIDVRVQTLEVYDMVPTSTWKKFATYDQDAGEREMNTSMVRLELLNVKPHRDLAASEMVLRVTLLPLRLHVDQDALDFITRFFEFKDDKIPVHSSPSDVPFLQRVEIMDIPVQLDFKPKRVDYGGLKSGRTTEFMNFVILDQAHMTLRHAIIYGVQGFDRMGKTLNDIWMPDVKRNQLPGVLAGLAPVRSLVNIGSGFKNLVEIPIKEYQKDGRIFRSLQMGATAFARTTGTEMVKLGAKLAIGTQTALQGAEGLLTTRPPTAEATNWDGDDPADADDHQKQISLYADQPTGVIQGLRGGYQSLMRDLHSTRDAIIAVPGEVMDSQSAQGLARVLYKRAPTIVFRPAIGASKAIGKTLIGATNSLDPQNRRRAEEKYKRH</sequence>
<evidence type="ECO:0000256" key="12">
    <source>
        <dbReference type="ARBA" id="ARBA00024631"/>
    </source>
</evidence>
<dbReference type="GO" id="GO:0000045">
    <property type="term" value="P:autophagosome assembly"/>
    <property type="evidence" value="ECO:0007669"/>
    <property type="project" value="TreeGrafter"/>
</dbReference>
<reference evidence="14 15" key="1">
    <citation type="submission" date="2018-10" db="EMBL/GenBank/DDBJ databases">
        <title>Genome sequence of Verticillium nonalfalfae VnAa140.</title>
        <authorList>
            <person name="Stajich J.E."/>
            <person name="Kasson M.T."/>
        </authorList>
    </citation>
    <scope>NUCLEOTIDE SEQUENCE [LARGE SCALE GENOMIC DNA]</scope>
    <source>
        <strain evidence="14 15">VnAa140</strain>
    </source>
</reference>
<keyword evidence="8" id="KW-0445">Lipid transport</keyword>
<evidence type="ECO:0000256" key="1">
    <source>
        <dbReference type="ARBA" id="ARBA00004406"/>
    </source>
</evidence>